<gene>
    <name evidence="2" type="ORF">E5Q11_11535</name>
</gene>
<evidence type="ECO:0000313" key="2">
    <source>
        <dbReference type="EMBL" id="TGN39554.1"/>
    </source>
</evidence>
<dbReference type="SUPFAM" id="SSF159245">
    <property type="entry name" value="AttH-like"/>
    <property type="match status" value="1"/>
</dbReference>
<evidence type="ECO:0000259" key="1">
    <source>
        <dbReference type="Pfam" id="PF07143"/>
    </source>
</evidence>
<dbReference type="EMBL" id="SRPF01000003">
    <property type="protein sequence ID" value="TGN39554.1"/>
    <property type="molecule type" value="Genomic_DNA"/>
</dbReference>
<dbReference type="Gene3D" id="2.40.370.10">
    <property type="entry name" value="AttH-like domain"/>
    <property type="match status" value="2"/>
</dbReference>
<dbReference type="PANTHER" id="PTHR38591">
    <property type="entry name" value="HYDROLASE"/>
    <property type="match status" value="1"/>
</dbReference>
<dbReference type="InterPro" id="IPR010791">
    <property type="entry name" value="AttH_dom"/>
</dbReference>
<dbReference type="PANTHER" id="PTHR38591:SF1">
    <property type="entry name" value="BLL1000 PROTEIN"/>
    <property type="match status" value="1"/>
</dbReference>
<keyword evidence="3" id="KW-1185">Reference proteome</keyword>
<evidence type="ECO:0000313" key="3">
    <source>
        <dbReference type="Proteomes" id="UP000298325"/>
    </source>
</evidence>
<dbReference type="Proteomes" id="UP000298325">
    <property type="component" value="Unassembled WGS sequence"/>
</dbReference>
<dbReference type="Pfam" id="PF17186">
    <property type="entry name" value="Lipocalin_9"/>
    <property type="match status" value="1"/>
</dbReference>
<dbReference type="AlphaFoldDB" id="A0A4Z1CGW2"/>
<dbReference type="Pfam" id="PF07143">
    <property type="entry name" value="CrtC"/>
    <property type="match status" value="1"/>
</dbReference>
<sequence>MLLVITLMLAACSELSGNQGFAGLAASVDNTSDDEFLQPGPGDPLTFPGDFGPHPQHRIEWWYLTANLETAEGEPLGLQWTQFRQAIKPRPADAVAPPPENWPLEAAWMAHAAVSFDGQHQFAERLARGDVGHAGATFAPLQVWLDDWLLSEPSTGEPWRLTVEADGWGYDLQLANTSERVAHGDNGFSAKSFDGQGSMYFSLTDLDISGTVTMDGTTHQVRGKGWFDREWSSQLLKTGQQGWDWFALHLDDGHKLMAFRLREDEGGRDFRSGTWIAPDGTATSLGPDQIELSGEGWRESETGRVPERFRLQIPDAELDIEVVAPEGQYWNAGLYPYWESPVTVEGSHTGVGYMELTGYSK</sequence>
<comment type="caution">
    <text evidence="2">The sequence shown here is derived from an EMBL/GenBank/DDBJ whole genome shotgun (WGS) entry which is preliminary data.</text>
</comment>
<reference evidence="2 3" key="1">
    <citation type="submission" date="2019-04" db="EMBL/GenBank/DDBJ databases">
        <authorList>
            <person name="Park S."/>
            <person name="Yoon J.-H."/>
        </authorList>
    </citation>
    <scope>NUCLEOTIDE SEQUENCE [LARGE SCALE GENOMIC DNA]</scope>
    <source>
        <strain evidence="2 3">HJM-18</strain>
    </source>
</reference>
<organism evidence="2 3">
    <name type="scientific">Marinobacter confluentis</name>
    <dbReference type="NCBI Taxonomy" id="1697557"/>
    <lineage>
        <taxon>Bacteria</taxon>
        <taxon>Pseudomonadati</taxon>
        <taxon>Pseudomonadota</taxon>
        <taxon>Gammaproteobacteria</taxon>
        <taxon>Pseudomonadales</taxon>
        <taxon>Marinobacteraceae</taxon>
        <taxon>Marinobacter</taxon>
    </lineage>
</organism>
<accession>A0A4Z1CGW2</accession>
<name>A0A4Z1CGW2_9GAMM</name>
<protein>
    <submittedName>
        <fullName evidence="2">Carotenoid 1,2-hydratase</fullName>
    </submittedName>
</protein>
<dbReference type="InterPro" id="IPR023374">
    <property type="entry name" value="AttH-like_dom_sf"/>
</dbReference>
<proteinExistence type="predicted"/>
<feature type="domain" description="AttH" evidence="1">
    <location>
        <begin position="59"/>
        <end position="233"/>
    </location>
</feature>
<dbReference type="OrthoDB" id="9770826at2"/>